<keyword evidence="8" id="KW-1185">Reference proteome</keyword>
<dbReference type="Pfam" id="PF00389">
    <property type="entry name" value="2-Hacid_dh"/>
    <property type="match status" value="1"/>
</dbReference>
<dbReference type="Pfam" id="PF02826">
    <property type="entry name" value="2-Hacid_dh_C"/>
    <property type="match status" value="1"/>
</dbReference>
<evidence type="ECO:0000313" key="7">
    <source>
        <dbReference type="EMBL" id="NYT36783.1"/>
    </source>
</evidence>
<dbReference type="GO" id="GO:0016616">
    <property type="term" value="F:oxidoreductase activity, acting on the CH-OH group of donors, NAD or NADP as acceptor"/>
    <property type="evidence" value="ECO:0007669"/>
    <property type="project" value="InterPro"/>
</dbReference>
<keyword evidence="3" id="KW-0520">NAD</keyword>
<dbReference type="CDD" id="cd12162">
    <property type="entry name" value="2-Hacid_dh_4"/>
    <property type="match status" value="1"/>
</dbReference>
<reference evidence="7 8" key="1">
    <citation type="submission" date="2020-07" db="EMBL/GenBank/DDBJ databases">
        <title>Taxonomic revisions and descriptions of new bacterial species based on genomic comparisons in the high-G+C-content subgroup of the family Alcaligenaceae.</title>
        <authorList>
            <person name="Szabo A."/>
            <person name="Felfoldi T."/>
        </authorList>
    </citation>
    <scope>NUCLEOTIDE SEQUENCE [LARGE SCALE GENOMIC DNA]</scope>
    <source>
        <strain evidence="7 8">DSM 25264</strain>
    </source>
</reference>
<dbReference type="InterPro" id="IPR006139">
    <property type="entry name" value="D-isomer_2_OHA_DH_cat_dom"/>
</dbReference>
<proteinExistence type="inferred from homology"/>
<dbReference type="PANTHER" id="PTHR43761:SF1">
    <property type="entry name" value="D-ISOMER SPECIFIC 2-HYDROXYACID DEHYDROGENASE CATALYTIC DOMAIN-CONTAINING PROTEIN-RELATED"/>
    <property type="match status" value="1"/>
</dbReference>
<dbReference type="SUPFAM" id="SSF51735">
    <property type="entry name" value="NAD(P)-binding Rossmann-fold domains"/>
    <property type="match status" value="1"/>
</dbReference>
<name>A0A853F9L1_9BURK</name>
<evidence type="ECO:0000259" key="5">
    <source>
        <dbReference type="Pfam" id="PF00389"/>
    </source>
</evidence>
<sequence>MQIVFLDRETISAQTVLRAPSFAHEFIVHGRTEAGEVRERIAQADIVVTNKVRLDREAIQGAARLGMIALAATGTDNVDLAACNEKGIVVSNIRNYATHTVPEHTFALIFALRRSIVAYHDSVKAGRWQAARQFCYFDYPIKDLAGSTLGIVGEGALGQAVAAIGRALGMRVLFAARKGGGRQGSLYTPFDTVMSDSDIITLHCPLTEQTKGLIGKREFGLMTRHPLLINTARGGLVDDAALGEALRCGRLGGAGFDVASPEPPPADHPLMKLLDLPNFILTPHVAWASEQAIQALADQLIDNIEAFQAGAPRNVVAGLAAG</sequence>
<comment type="similarity">
    <text evidence="1 4">Belongs to the D-isomer specific 2-hydroxyacid dehydrogenase family.</text>
</comment>
<dbReference type="Gene3D" id="3.40.50.720">
    <property type="entry name" value="NAD(P)-binding Rossmann-like Domain"/>
    <property type="match status" value="2"/>
</dbReference>
<evidence type="ECO:0000313" key="8">
    <source>
        <dbReference type="Proteomes" id="UP000580517"/>
    </source>
</evidence>
<feature type="domain" description="D-isomer specific 2-hydroxyacid dehydrogenase catalytic" evidence="5">
    <location>
        <begin position="24"/>
        <end position="316"/>
    </location>
</feature>
<dbReference type="InterPro" id="IPR050418">
    <property type="entry name" value="D-iso_2-hydroxyacid_DH_PdxB"/>
</dbReference>
<dbReference type="EMBL" id="JACCEW010000002">
    <property type="protein sequence ID" value="NYT36783.1"/>
    <property type="molecule type" value="Genomic_DNA"/>
</dbReference>
<dbReference type="InterPro" id="IPR036291">
    <property type="entry name" value="NAD(P)-bd_dom_sf"/>
</dbReference>
<feature type="domain" description="D-isomer specific 2-hydroxyacid dehydrogenase NAD-binding" evidence="6">
    <location>
        <begin position="106"/>
        <end position="286"/>
    </location>
</feature>
<evidence type="ECO:0000259" key="6">
    <source>
        <dbReference type="Pfam" id="PF02826"/>
    </source>
</evidence>
<evidence type="ECO:0000256" key="1">
    <source>
        <dbReference type="ARBA" id="ARBA00005854"/>
    </source>
</evidence>
<dbReference type="PANTHER" id="PTHR43761">
    <property type="entry name" value="D-ISOMER SPECIFIC 2-HYDROXYACID DEHYDROGENASE FAMILY PROTEIN (AFU_ORTHOLOGUE AFUA_1G13630)"/>
    <property type="match status" value="1"/>
</dbReference>
<dbReference type="SUPFAM" id="SSF52283">
    <property type="entry name" value="Formate/glycerate dehydrogenase catalytic domain-like"/>
    <property type="match status" value="1"/>
</dbReference>
<evidence type="ECO:0000256" key="2">
    <source>
        <dbReference type="ARBA" id="ARBA00023002"/>
    </source>
</evidence>
<gene>
    <name evidence="7" type="ORF">H0A68_07845</name>
</gene>
<dbReference type="AlphaFoldDB" id="A0A853F9L1"/>
<dbReference type="InterPro" id="IPR006140">
    <property type="entry name" value="D-isomer_DH_NAD-bd"/>
</dbReference>
<dbReference type="OrthoDB" id="9805416at2"/>
<organism evidence="7 8">
    <name type="scientific">Allopusillimonas soli</name>
    <dbReference type="NCBI Taxonomy" id="659016"/>
    <lineage>
        <taxon>Bacteria</taxon>
        <taxon>Pseudomonadati</taxon>
        <taxon>Pseudomonadota</taxon>
        <taxon>Betaproteobacteria</taxon>
        <taxon>Burkholderiales</taxon>
        <taxon>Alcaligenaceae</taxon>
        <taxon>Allopusillimonas</taxon>
    </lineage>
</organism>
<keyword evidence="2 4" id="KW-0560">Oxidoreductase</keyword>
<comment type="caution">
    <text evidence="7">The sequence shown here is derived from an EMBL/GenBank/DDBJ whole genome shotgun (WGS) entry which is preliminary data.</text>
</comment>
<dbReference type="GO" id="GO:0051287">
    <property type="term" value="F:NAD binding"/>
    <property type="evidence" value="ECO:0007669"/>
    <property type="project" value="InterPro"/>
</dbReference>
<evidence type="ECO:0000256" key="3">
    <source>
        <dbReference type="ARBA" id="ARBA00023027"/>
    </source>
</evidence>
<dbReference type="Proteomes" id="UP000580517">
    <property type="component" value="Unassembled WGS sequence"/>
</dbReference>
<evidence type="ECO:0000256" key="4">
    <source>
        <dbReference type="RuleBase" id="RU003719"/>
    </source>
</evidence>
<protein>
    <submittedName>
        <fullName evidence="7">D-2-hydroxyacid dehydrogenase</fullName>
    </submittedName>
</protein>
<accession>A0A853F9L1</accession>